<dbReference type="Proteomes" id="UP000887540">
    <property type="component" value="Unplaced"/>
</dbReference>
<evidence type="ECO:0000313" key="1">
    <source>
        <dbReference type="Proteomes" id="UP000887540"/>
    </source>
</evidence>
<accession>A0A914DVB0</accession>
<reference evidence="2" key="1">
    <citation type="submission" date="2022-11" db="UniProtKB">
        <authorList>
            <consortium name="WormBaseParasite"/>
        </authorList>
    </citation>
    <scope>IDENTIFICATION</scope>
</reference>
<evidence type="ECO:0000313" key="2">
    <source>
        <dbReference type="WBParaSite" id="ACRNAN_scaffold3861.g15396.t1"/>
    </source>
</evidence>
<name>A0A914DVB0_9BILA</name>
<protein>
    <submittedName>
        <fullName evidence="2">Uncharacterized protein</fullName>
    </submittedName>
</protein>
<organism evidence="1 2">
    <name type="scientific">Acrobeloides nanus</name>
    <dbReference type="NCBI Taxonomy" id="290746"/>
    <lineage>
        <taxon>Eukaryota</taxon>
        <taxon>Metazoa</taxon>
        <taxon>Ecdysozoa</taxon>
        <taxon>Nematoda</taxon>
        <taxon>Chromadorea</taxon>
        <taxon>Rhabditida</taxon>
        <taxon>Tylenchina</taxon>
        <taxon>Cephalobomorpha</taxon>
        <taxon>Cephaloboidea</taxon>
        <taxon>Cephalobidae</taxon>
        <taxon>Acrobeloides</taxon>
    </lineage>
</organism>
<dbReference type="WBParaSite" id="ACRNAN_scaffold3861.g15396.t1">
    <property type="protein sequence ID" value="ACRNAN_scaffold3861.g15396.t1"/>
    <property type="gene ID" value="ACRNAN_scaffold3861.g15396"/>
</dbReference>
<dbReference type="AlphaFoldDB" id="A0A914DVB0"/>
<sequence>MVDYFVERFLHDEELDISGTFEEMEFTGVRDFFPEFYQRTNFENPSNFRNGKAILRIWMEDQYDGDRATMNAIVFEEIEKKNKRLNNIL</sequence>
<proteinExistence type="predicted"/>
<keyword evidence="1" id="KW-1185">Reference proteome</keyword>